<dbReference type="EMBL" id="BFAZ01000008">
    <property type="protein sequence ID" value="GBF42399.1"/>
    <property type="molecule type" value="Genomic_DNA"/>
</dbReference>
<organism evidence="1 2">
    <name type="scientific">Leptospira ellinghausenii</name>
    <dbReference type="NCBI Taxonomy" id="1917822"/>
    <lineage>
        <taxon>Bacteria</taxon>
        <taxon>Pseudomonadati</taxon>
        <taxon>Spirochaetota</taxon>
        <taxon>Spirochaetia</taxon>
        <taxon>Leptospirales</taxon>
        <taxon>Leptospiraceae</taxon>
        <taxon>Leptospira</taxon>
    </lineage>
</organism>
<dbReference type="NCBIfam" id="NF047614">
    <property type="entry name" value="LIC11469_fam"/>
    <property type="match status" value="1"/>
</dbReference>
<gene>
    <name evidence="1" type="ORF">LPTSP2_16860</name>
</gene>
<keyword evidence="1" id="KW-0449">Lipoprotein</keyword>
<name>A0A2P2DCN5_9LEPT</name>
<dbReference type="Proteomes" id="UP000245206">
    <property type="component" value="Unassembled WGS sequence"/>
</dbReference>
<accession>A0A2P2DCN5</accession>
<reference evidence="2" key="1">
    <citation type="journal article" date="2019" name="Microbiol. Immunol.">
        <title>Molecular and phenotypic characterization of Leptospira johnsonii sp. nov., Leptospira ellinghausenii sp. nov. and Leptospira ryugenii sp. nov. isolated from soil and water in Japan.</title>
        <authorList>
            <person name="Masuzawa T."/>
            <person name="Saito M."/>
            <person name="Nakao R."/>
            <person name="Nikaido Y."/>
            <person name="Matsumoto M."/>
            <person name="Ogawa M."/>
            <person name="Yokoyama M."/>
            <person name="Hidaka Y."/>
            <person name="Tomita J."/>
            <person name="Sakakibara K."/>
            <person name="Suzuki K."/>
            <person name="Yasuda S."/>
            <person name="Sato H."/>
            <person name="Yamaguchi M."/>
            <person name="Yoshida S.I."/>
            <person name="Koizumi N."/>
            <person name="Kawamura Y."/>
        </authorList>
    </citation>
    <scope>NUCLEOTIDE SEQUENCE [LARGE SCALE GENOMIC DNA]</scope>
    <source>
        <strain evidence="2">E18</strain>
    </source>
</reference>
<keyword evidence="2" id="KW-1185">Reference proteome</keyword>
<evidence type="ECO:0000313" key="2">
    <source>
        <dbReference type="Proteomes" id="UP000245206"/>
    </source>
</evidence>
<evidence type="ECO:0000313" key="1">
    <source>
        <dbReference type="EMBL" id="GBF42399.1"/>
    </source>
</evidence>
<sequence length="205" mass="23251">MIRMQQRLFLYIVFSLILLFNSCEEKVAPPIHEHNEVVVTNPIPSNKVKIDVRWVYTSLPLEMEIREPGGAQALALWTTGTVQDGKRVPFGDLIPNGQLVLKPGSKKQFLLVMKNPTDKPVYFFAAPHSAMPVEHSFGFKFKCLCVNHAFSVLPKETWYRVVEIRLAPDFLGDTLVLTHNLIGITKERMLQFEKGASKSLPSEMD</sequence>
<dbReference type="AlphaFoldDB" id="A0A2P2DCN5"/>
<protein>
    <submittedName>
        <fullName evidence="1">Lipoprotein</fullName>
    </submittedName>
</protein>
<proteinExistence type="predicted"/>
<comment type="caution">
    <text evidence="1">The sequence shown here is derived from an EMBL/GenBank/DDBJ whole genome shotgun (WGS) entry which is preliminary data.</text>
</comment>